<dbReference type="Pfam" id="PF00337">
    <property type="entry name" value="Gal-bind_lectin"/>
    <property type="match status" value="2"/>
</dbReference>
<protein>
    <recommendedName>
        <fullName evidence="3">Galectin</fullName>
    </recommendedName>
</protein>
<evidence type="ECO:0000313" key="5">
    <source>
        <dbReference type="Ensembl" id="ENSSFOP00015002803.2"/>
    </source>
</evidence>
<evidence type="ECO:0000313" key="6">
    <source>
        <dbReference type="Proteomes" id="UP000694397"/>
    </source>
</evidence>
<dbReference type="CDD" id="cd00070">
    <property type="entry name" value="GLECT"/>
    <property type="match status" value="2"/>
</dbReference>
<dbReference type="GO" id="GO:0005737">
    <property type="term" value="C:cytoplasm"/>
    <property type="evidence" value="ECO:0007669"/>
    <property type="project" value="TreeGrafter"/>
</dbReference>
<dbReference type="Ensembl" id="ENSSFOT00015002847.2">
    <property type="protein sequence ID" value="ENSSFOP00015002803.2"/>
    <property type="gene ID" value="ENSSFOG00015001836.2"/>
</dbReference>
<dbReference type="FunFam" id="2.60.120.200:FF:000023">
    <property type="entry name" value="Galectin"/>
    <property type="match status" value="1"/>
</dbReference>
<evidence type="ECO:0000256" key="1">
    <source>
        <dbReference type="ARBA" id="ARBA00022734"/>
    </source>
</evidence>
<proteinExistence type="predicted"/>
<gene>
    <name evidence="5" type="primary">LGALS8</name>
    <name evidence="5" type="synonym">lgals8a</name>
</gene>
<keyword evidence="1 3" id="KW-0430">Lectin</keyword>
<dbReference type="GO" id="GO:0030246">
    <property type="term" value="F:carbohydrate binding"/>
    <property type="evidence" value="ECO:0007669"/>
    <property type="project" value="UniProtKB-UniRule"/>
</dbReference>
<dbReference type="PROSITE" id="PS51304">
    <property type="entry name" value="GALECTIN"/>
    <property type="match status" value="2"/>
</dbReference>
<evidence type="ECO:0000259" key="4">
    <source>
        <dbReference type="PROSITE" id="PS51304"/>
    </source>
</evidence>
<dbReference type="SMART" id="SM00276">
    <property type="entry name" value="GLECT"/>
    <property type="match status" value="2"/>
</dbReference>
<keyword evidence="6" id="KW-1185">Reference proteome</keyword>
<dbReference type="OrthoDB" id="6251307at2759"/>
<dbReference type="SMART" id="SM00908">
    <property type="entry name" value="Gal-bind_lectin"/>
    <property type="match status" value="2"/>
</dbReference>
<dbReference type="PANTHER" id="PTHR11346:SF22">
    <property type="entry name" value="GALECTIN-8"/>
    <property type="match status" value="1"/>
</dbReference>
<evidence type="ECO:0000256" key="3">
    <source>
        <dbReference type="RuleBase" id="RU102079"/>
    </source>
</evidence>
<dbReference type="AlphaFoldDB" id="A0A8C9UY89"/>
<reference evidence="5" key="3">
    <citation type="submission" date="2025-09" db="UniProtKB">
        <authorList>
            <consortium name="Ensembl"/>
        </authorList>
    </citation>
    <scope>IDENTIFICATION</scope>
</reference>
<dbReference type="InterPro" id="IPR013320">
    <property type="entry name" value="ConA-like_dom_sf"/>
</dbReference>
<reference evidence="5 6" key="1">
    <citation type="submission" date="2019-04" db="EMBL/GenBank/DDBJ databases">
        <authorList>
            <consortium name="Wellcome Sanger Institute Data Sharing"/>
        </authorList>
    </citation>
    <scope>NUCLEOTIDE SEQUENCE [LARGE SCALE GENOMIC DNA]</scope>
</reference>
<evidence type="ECO:0000256" key="2">
    <source>
        <dbReference type="ARBA" id="ARBA00022737"/>
    </source>
</evidence>
<organism evidence="5 6">
    <name type="scientific">Scleropages formosus</name>
    <name type="common">Asian bonytongue</name>
    <name type="synonym">Osteoglossum formosum</name>
    <dbReference type="NCBI Taxonomy" id="113540"/>
    <lineage>
        <taxon>Eukaryota</taxon>
        <taxon>Metazoa</taxon>
        <taxon>Chordata</taxon>
        <taxon>Craniata</taxon>
        <taxon>Vertebrata</taxon>
        <taxon>Euteleostomi</taxon>
        <taxon>Actinopterygii</taxon>
        <taxon>Neopterygii</taxon>
        <taxon>Teleostei</taxon>
        <taxon>Osteoglossocephala</taxon>
        <taxon>Osteoglossomorpha</taxon>
        <taxon>Osteoglossiformes</taxon>
        <taxon>Osteoglossidae</taxon>
        <taxon>Scleropages</taxon>
    </lineage>
</organism>
<reference evidence="5" key="2">
    <citation type="submission" date="2025-08" db="UniProtKB">
        <authorList>
            <consortium name="Ensembl"/>
        </authorList>
    </citation>
    <scope>IDENTIFICATION</scope>
</reference>
<dbReference type="Proteomes" id="UP000694397">
    <property type="component" value="Chromosome 1"/>
</dbReference>
<dbReference type="GeneTree" id="ENSGT00940000155727"/>
<dbReference type="InterPro" id="IPR044156">
    <property type="entry name" value="Galectin-like"/>
</dbReference>
<dbReference type="FunFam" id="2.60.120.200:FF:000078">
    <property type="entry name" value="Galectin"/>
    <property type="match status" value="1"/>
</dbReference>
<keyword evidence="2" id="KW-0677">Repeat</keyword>
<sequence length="315" mass="34910">MSVANPRQSFLNPTIPFAGTILGGLQPGEMVLIQGAVLSDADRFQVDLTCGSSTKPRADIAFHFNPRFRKSPCIVCNSLQQERWGKEEIHYQMPLQQGAAFEIIILVQKDMFKVAVNGAHLLEYKYRLDLRRVDTIGVSGKVKVQAIGFIPGSTSVQTPPSSVVTKGSESNAVFSESGDLSLPYKGRLLRGLSAGNTITIKGHISLYPHSFTVNLRISNTEDIALHLNPRLKASVFIRNSFLDDSWGPEENALSGAFPFLPGEYFEMIIRCDAHLFKVAVNGVHLLDYKHRVQDVSCIDELEILGDLQLLDIKLW</sequence>
<dbReference type="SUPFAM" id="SSF49899">
    <property type="entry name" value="Concanavalin A-like lectins/glucanases"/>
    <property type="match status" value="2"/>
</dbReference>
<feature type="domain" description="Galectin" evidence="4">
    <location>
        <begin position="184"/>
        <end position="315"/>
    </location>
</feature>
<dbReference type="PANTHER" id="PTHR11346">
    <property type="entry name" value="GALECTIN"/>
    <property type="match status" value="1"/>
</dbReference>
<accession>A0A8C9UY89</accession>
<name>A0A8C9UY89_SCLFO</name>
<dbReference type="InterPro" id="IPR001079">
    <property type="entry name" value="Galectin_CRD"/>
</dbReference>
<dbReference type="Gene3D" id="2.60.120.200">
    <property type="match status" value="2"/>
</dbReference>
<feature type="domain" description="Galectin" evidence="4">
    <location>
        <begin position="17"/>
        <end position="150"/>
    </location>
</feature>